<dbReference type="AlphaFoldDB" id="A0A1B1U4V8"/>
<dbReference type="Gene3D" id="1.10.3860.10">
    <property type="entry name" value="Sodium:dicarboxylate symporter"/>
    <property type="match status" value="1"/>
</dbReference>
<feature type="transmembrane region" description="Helical" evidence="7">
    <location>
        <begin position="12"/>
        <end position="32"/>
    </location>
</feature>
<accession>A0A1B1U4V8</accession>
<feature type="transmembrane region" description="Helical" evidence="7">
    <location>
        <begin position="377"/>
        <end position="398"/>
    </location>
</feature>
<keyword evidence="6 7" id="KW-0472">Membrane</keyword>
<protein>
    <recommendedName>
        <fullName evidence="10">Sodium:dicarboxylate symporter</fullName>
    </recommendedName>
</protein>
<dbReference type="PANTHER" id="PTHR42865:SF7">
    <property type="entry name" value="PROTON_GLUTAMATE-ASPARTATE SYMPORTER"/>
    <property type="match status" value="1"/>
</dbReference>
<evidence type="ECO:0000313" key="9">
    <source>
        <dbReference type="Proteomes" id="UP000092884"/>
    </source>
</evidence>
<feature type="transmembrane region" description="Helical" evidence="7">
    <location>
        <begin position="266"/>
        <end position="290"/>
    </location>
</feature>
<organism evidence="8 9">
    <name type="scientific">Helicobacter enhydrae</name>
    <dbReference type="NCBI Taxonomy" id="222136"/>
    <lineage>
        <taxon>Bacteria</taxon>
        <taxon>Pseudomonadati</taxon>
        <taxon>Campylobacterota</taxon>
        <taxon>Epsilonproteobacteria</taxon>
        <taxon>Campylobacterales</taxon>
        <taxon>Helicobacteraceae</taxon>
        <taxon>Helicobacter</taxon>
    </lineage>
</organism>
<dbReference type="Pfam" id="PF00375">
    <property type="entry name" value="SDF"/>
    <property type="match status" value="1"/>
</dbReference>
<evidence type="ECO:0000256" key="2">
    <source>
        <dbReference type="ARBA" id="ARBA00022448"/>
    </source>
</evidence>
<dbReference type="KEGG" id="het:BBW65_03010"/>
<evidence type="ECO:0000256" key="7">
    <source>
        <dbReference type="SAM" id="Phobius"/>
    </source>
</evidence>
<reference evidence="9" key="1">
    <citation type="submission" date="2016-07" db="EMBL/GenBank/DDBJ databases">
        <authorList>
            <person name="Florea S."/>
            <person name="Webb J.S."/>
            <person name="Jaromczyk J."/>
            <person name="Schardl C.L."/>
        </authorList>
    </citation>
    <scope>NUCLEOTIDE SEQUENCE [LARGE SCALE GENOMIC DNA]</scope>
    <source>
        <strain evidence="9">MIT 01-6242</strain>
    </source>
</reference>
<feature type="transmembrane region" description="Helical" evidence="7">
    <location>
        <begin position="44"/>
        <end position="61"/>
    </location>
</feature>
<dbReference type="Proteomes" id="UP000092884">
    <property type="component" value="Chromosome"/>
</dbReference>
<dbReference type="GO" id="GO:0005886">
    <property type="term" value="C:plasma membrane"/>
    <property type="evidence" value="ECO:0007669"/>
    <property type="project" value="UniProtKB-SubCell"/>
</dbReference>
<feature type="transmembrane region" description="Helical" evidence="7">
    <location>
        <begin position="185"/>
        <end position="206"/>
    </location>
</feature>
<dbReference type="InterPro" id="IPR001991">
    <property type="entry name" value="Na-dicarboxylate_symporter"/>
</dbReference>
<sequence length="461" mass="49658">MDLFLQRFFLISYIQTLLSLIVLFGIFGILFVLREKLSFSKRMFLGLLLGACLGVALQYFANFPQGGVTEAQSSIELHWFFETYTWLNFFAQLFVSLLKLLIVPIVFVGVLYVMITLSADVKLPSLFGRSLFWLLLSTGCASAIGVTLAYYTDLGLGMMIENGVKQAREVQSFNQILLGLMPNNIVTSMSSNAVVGIVLFALIFAISARSVGASHRGYESFVALVEFFHSVMMKTAMLIIYLMPYAIVVMIAGIFMRYGFASLQPVLLFIALIYVSALLVFVMHAVILMLHGLNPLHYFRKALPALITAFTSRSSLAILPLSIQTLQGKMGVSSVSSSFVPTLGVTIGANGCAGYFGGLVGVFAYNALGIEIGLTQGVMIVILSVVASIGIAGIPGIATMAASIVLTGLGLGEYFGILAVILAIDPVIDMARTMSNVSGAMVASIATDKEMGTLDTEAYRA</sequence>
<feature type="transmembrane region" description="Helical" evidence="7">
    <location>
        <begin position="302"/>
        <end position="323"/>
    </location>
</feature>
<keyword evidence="2" id="KW-0813">Transport</keyword>
<evidence type="ECO:0000256" key="1">
    <source>
        <dbReference type="ARBA" id="ARBA00004651"/>
    </source>
</evidence>
<dbReference type="EMBL" id="CP016503">
    <property type="protein sequence ID" value="ANV97834.1"/>
    <property type="molecule type" value="Genomic_DNA"/>
</dbReference>
<evidence type="ECO:0000313" key="8">
    <source>
        <dbReference type="EMBL" id="ANV97834.1"/>
    </source>
</evidence>
<dbReference type="STRING" id="222136.BBW65_03010"/>
<evidence type="ECO:0000256" key="5">
    <source>
        <dbReference type="ARBA" id="ARBA00022989"/>
    </source>
</evidence>
<evidence type="ECO:0000256" key="4">
    <source>
        <dbReference type="ARBA" id="ARBA00022692"/>
    </source>
</evidence>
<dbReference type="SUPFAM" id="SSF118215">
    <property type="entry name" value="Proton glutamate symport protein"/>
    <property type="match status" value="1"/>
</dbReference>
<keyword evidence="4 7" id="KW-0812">Transmembrane</keyword>
<comment type="subcellular location">
    <subcellularLocation>
        <location evidence="1">Cell membrane</location>
        <topology evidence="1">Multi-pass membrane protein</topology>
    </subcellularLocation>
</comment>
<name>A0A1B1U4V8_9HELI</name>
<evidence type="ECO:0000256" key="6">
    <source>
        <dbReference type="ARBA" id="ARBA00023136"/>
    </source>
</evidence>
<keyword evidence="5 7" id="KW-1133">Transmembrane helix</keyword>
<gene>
    <name evidence="8" type="ORF">BBW65_03010</name>
</gene>
<dbReference type="OrthoDB" id="9766690at2"/>
<dbReference type="RefSeq" id="WP_066339503.1">
    <property type="nucleotide sequence ID" value="NZ_CP016503.1"/>
</dbReference>
<feature type="transmembrane region" description="Helical" evidence="7">
    <location>
        <begin position="343"/>
        <end position="365"/>
    </location>
</feature>
<feature type="transmembrane region" description="Helical" evidence="7">
    <location>
        <begin position="404"/>
        <end position="424"/>
    </location>
</feature>
<proteinExistence type="predicted"/>
<dbReference type="PANTHER" id="PTHR42865">
    <property type="entry name" value="PROTON/GLUTAMATE-ASPARTATE SYMPORTER"/>
    <property type="match status" value="1"/>
</dbReference>
<dbReference type="PRINTS" id="PR00173">
    <property type="entry name" value="EDTRNSPORT"/>
</dbReference>
<keyword evidence="9" id="KW-1185">Reference proteome</keyword>
<feature type="transmembrane region" description="Helical" evidence="7">
    <location>
        <begin position="89"/>
        <end position="119"/>
    </location>
</feature>
<dbReference type="GO" id="GO:0015293">
    <property type="term" value="F:symporter activity"/>
    <property type="evidence" value="ECO:0007669"/>
    <property type="project" value="UniProtKB-KW"/>
</dbReference>
<evidence type="ECO:0008006" key="10">
    <source>
        <dbReference type="Google" id="ProtNLM"/>
    </source>
</evidence>
<feature type="transmembrane region" description="Helical" evidence="7">
    <location>
        <begin position="238"/>
        <end position="260"/>
    </location>
</feature>
<dbReference type="GO" id="GO:0006835">
    <property type="term" value="P:dicarboxylic acid transport"/>
    <property type="evidence" value="ECO:0007669"/>
    <property type="project" value="TreeGrafter"/>
</dbReference>
<keyword evidence="3" id="KW-1003">Cell membrane</keyword>
<dbReference type="InterPro" id="IPR036458">
    <property type="entry name" value="Na:dicarbo_symporter_sf"/>
</dbReference>
<feature type="transmembrane region" description="Helical" evidence="7">
    <location>
        <begin position="131"/>
        <end position="151"/>
    </location>
</feature>
<evidence type="ECO:0000256" key="3">
    <source>
        <dbReference type="ARBA" id="ARBA00022475"/>
    </source>
</evidence>